<evidence type="ECO:0000313" key="8">
    <source>
        <dbReference type="Proteomes" id="UP001189429"/>
    </source>
</evidence>
<keyword evidence="3" id="KW-0325">Glycoprotein</keyword>
<dbReference type="InterPro" id="IPR029052">
    <property type="entry name" value="Metallo-depent_PP-like"/>
</dbReference>
<dbReference type="Pfam" id="PF14008">
    <property type="entry name" value="Metallophos_C"/>
    <property type="match status" value="1"/>
</dbReference>
<dbReference type="Gene3D" id="3.60.21.10">
    <property type="match status" value="1"/>
</dbReference>
<sequence>MPLRLALSLLAAAFASVAFGARAPGVTRAFERQRASPPLTLEQARRAAARGRRLEAPAEDDPVEQVHIMPGLSGAVTVVFLSRERGVPSRVLFGSAGRLDRSAEGRVRTYTTLQCPEGDYLTSPPMGAPPMALQDLADVVNTSAFSPEESAQYLRLNSASEAWGALPEGCVDYKNPRGYWVSKYIHSVTLPDLEPDTEYTYRPAAGTREFTFMTPPSPGHQSGPLRIGLMADIGSTNVSKATMDALLGQDLDLLFVAGDYSYADGWAELWDTFGILAEPLMSSVPHVGVPGNHEISSGRYQGRDWEMRYPMPFASDSPWWYSYEVGLVHVVGLAGSYAPTGPGSPQNEFLKEDLEAVDRTRTPWVVVLFHTPWYNSNSYHYLEGFNAQQDLEATLYQHGVDLVVNGHVHSYERSHPVYNGTADPCGITHLVVGDAGNYEGPSTGGWRQPQPTWSAFREASFGAGVLVVENSTHASWQWRRAACATESGTRAGGDPHFTWTGPAPHGNCTTAGDNSAQAYEASDEVLLVRDAHACPNRAGSRRLRVAAPGLVI</sequence>
<dbReference type="SUPFAM" id="SSF56300">
    <property type="entry name" value="Metallo-dependent phosphatases"/>
    <property type="match status" value="1"/>
</dbReference>
<dbReference type="Gene3D" id="2.60.40.380">
    <property type="entry name" value="Purple acid phosphatase-like, N-terminal"/>
    <property type="match status" value="1"/>
</dbReference>
<gene>
    <name evidence="7" type="ORF">PCOR1329_LOCUS24922</name>
</gene>
<comment type="catalytic activity">
    <reaction evidence="4">
        <text>a phosphate monoester + H2O = an alcohol + phosphate</text>
        <dbReference type="Rhea" id="RHEA:15017"/>
        <dbReference type="ChEBI" id="CHEBI:15377"/>
        <dbReference type="ChEBI" id="CHEBI:30879"/>
        <dbReference type="ChEBI" id="CHEBI:43474"/>
        <dbReference type="ChEBI" id="CHEBI:67140"/>
        <dbReference type="EC" id="3.1.3.2"/>
    </reaction>
</comment>
<dbReference type="SUPFAM" id="SSF49363">
    <property type="entry name" value="Purple acid phosphatase, N-terminal domain"/>
    <property type="match status" value="1"/>
</dbReference>
<dbReference type="InterPro" id="IPR025733">
    <property type="entry name" value="PAPs_C"/>
</dbReference>
<evidence type="ECO:0000256" key="2">
    <source>
        <dbReference type="ARBA" id="ARBA00022801"/>
    </source>
</evidence>
<dbReference type="InterPro" id="IPR008963">
    <property type="entry name" value="Purple_acid_Pase-like_N"/>
</dbReference>
<dbReference type="EC" id="3.1.3.2" evidence="4"/>
<keyword evidence="8" id="KW-1185">Reference proteome</keyword>
<comment type="similarity">
    <text evidence="4">Belongs to the metallophosphoesterase superfamily. Purple acid phosphatase family.</text>
</comment>
<name>A0ABN9S124_9DINO</name>
<evidence type="ECO:0000313" key="7">
    <source>
        <dbReference type="EMBL" id="CAK0824533.1"/>
    </source>
</evidence>
<evidence type="ECO:0000256" key="4">
    <source>
        <dbReference type="RuleBase" id="RU361203"/>
    </source>
</evidence>
<feature type="domain" description="Purple acid phosphatase C-terminal" evidence="6">
    <location>
        <begin position="426"/>
        <end position="482"/>
    </location>
</feature>
<dbReference type="EMBL" id="CAUYUJ010008649">
    <property type="protein sequence ID" value="CAK0824533.1"/>
    <property type="molecule type" value="Genomic_DNA"/>
</dbReference>
<feature type="domain" description="Calcineurin-like phosphoesterase" evidence="5">
    <location>
        <begin position="225"/>
        <end position="411"/>
    </location>
</feature>
<feature type="signal peptide" evidence="4">
    <location>
        <begin position="1"/>
        <end position="20"/>
    </location>
</feature>
<keyword evidence="2 4" id="KW-0378">Hydrolase</keyword>
<dbReference type="CDD" id="cd00839">
    <property type="entry name" value="MPP_PAPs"/>
    <property type="match status" value="1"/>
</dbReference>
<evidence type="ECO:0000256" key="1">
    <source>
        <dbReference type="ARBA" id="ARBA00022729"/>
    </source>
</evidence>
<protein>
    <recommendedName>
        <fullName evidence="4">Purple acid phosphatase</fullName>
        <ecNumber evidence="4">3.1.3.2</ecNumber>
    </recommendedName>
</protein>
<dbReference type="PANTHER" id="PTHR22953">
    <property type="entry name" value="ACID PHOSPHATASE RELATED"/>
    <property type="match status" value="1"/>
</dbReference>
<evidence type="ECO:0000259" key="5">
    <source>
        <dbReference type="Pfam" id="PF00149"/>
    </source>
</evidence>
<dbReference type="InterPro" id="IPR041792">
    <property type="entry name" value="MPP_PAP"/>
</dbReference>
<proteinExistence type="inferred from homology"/>
<dbReference type="InterPro" id="IPR039331">
    <property type="entry name" value="PAPs-like"/>
</dbReference>
<dbReference type="InterPro" id="IPR004843">
    <property type="entry name" value="Calcineurin-like_PHP"/>
</dbReference>
<dbReference type="PANTHER" id="PTHR22953:SF153">
    <property type="entry name" value="PURPLE ACID PHOSPHATASE"/>
    <property type="match status" value="1"/>
</dbReference>
<dbReference type="Proteomes" id="UP001189429">
    <property type="component" value="Unassembled WGS sequence"/>
</dbReference>
<comment type="caution">
    <text evidence="7">The sequence shown here is derived from an EMBL/GenBank/DDBJ whole genome shotgun (WGS) entry which is preliminary data.</text>
</comment>
<evidence type="ECO:0000259" key="6">
    <source>
        <dbReference type="Pfam" id="PF14008"/>
    </source>
</evidence>
<organism evidence="7 8">
    <name type="scientific">Prorocentrum cordatum</name>
    <dbReference type="NCBI Taxonomy" id="2364126"/>
    <lineage>
        <taxon>Eukaryota</taxon>
        <taxon>Sar</taxon>
        <taxon>Alveolata</taxon>
        <taxon>Dinophyceae</taxon>
        <taxon>Prorocentrales</taxon>
        <taxon>Prorocentraceae</taxon>
        <taxon>Prorocentrum</taxon>
    </lineage>
</organism>
<accession>A0ABN9S124</accession>
<keyword evidence="1 4" id="KW-0732">Signal</keyword>
<evidence type="ECO:0000256" key="3">
    <source>
        <dbReference type="ARBA" id="ARBA00023180"/>
    </source>
</evidence>
<dbReference type="Pfam" id="PF00149">
    <property type="entry name" value="Metallophos"/>
    <property type="match status" value="1"/>
</dbReference>
<reference evidence="7" key="1">
    <citation type="submission" date="2023-10" db="EMBL/GenBank/DDBJ databases">
        <authorList>
            <person name="Chen Y."/>
            <person name="Shah S."/>
            <person name="Dougan E. K."/>
            <person name="Thang M."/>
            <person name="Chan C."/>
        </authorList>
    </citation>
    <scope>NUCLEOTIDE SEQUENCE [LARGE SCALE GENOMIC DNA]</scope>
</reference>
<feature type="chain" id="PRO_5044986528" description="Purple acid phosphatase" evidence="4">
    <location>
        <begin position="21"/>
        <end position="552"/>
    </location>
</feature>